<dbReference type="Proteomes" id="UP001140074">
    <property type="component" value="Unassembled WGS sequence"/>
</dbReference>
<dbReference type="PANTHER" id="PTHR47915">
    <property type="entry name" value="SI:DKEY-19B23.7"/>
    <property type="match status" value="1"/>
</dbReference>
<evidence type="ECO:0000313" key="2">
    <source>
        <dbReference type="EMBL" id="KAJ2867205.1"/>
    </source>
</evidence>
<dbReference type="Pfam" id="PF25377">
    <property type="entry name" value="DUF7886"/>
    <property type="match status" value="1"/>
</dbReference>
<sequence>MKDDRVAPSEMTRLSQFMADCMSVGALRGFSHFAVHIRSREEIILRIRPPPPPPPPKTTDLLPISSLTIGEHVDKIQATEETRGLMSRMSAMEMPPDLSDYALERDSEGVNFLVAGYPRYKCPYVWLRTDHQRLIAVAEDQTVEKDVPLRLESIDCWRLYDIRPWDVMVEVICTAMAPPPENPFAVDYAYFDLITIEERVVVTGAVLEFLRRVYLRHYFFSDVVMSDIKKLQKLHFRDINTLREYQQSIVFREQTA</sequence>
<reference evidence="2" key="1">
    <citation type="submission" date="2022-07" db="EMBL/GenBank/DDBJ databases">
        <title>Phylogenomic reconstructions and comparative analyses of Kickxellomycotina fungi.</title>
        <authorList>
            <person name="Reynolds N.K."/>
            <person name="Stajich J.E."/>
            <person name="Barry K."/>
            <person name="Grigoriev I.V."/>
            <person name="Crous P."/>
            <person name="Smith M.E."/>
        </authorList>
    </citation>
    <scope>NUCLEOTIDE SEQUENCE</scope>
    <source>
        <strain evidence="2">RSA 476</strain>
    </source>
</reference>
<dbReference type="AlphaFoldDB" id="A0A9W8IV36"/>
<evidence type="ECO:0000313" key="3">
    <source>
        <dbReference type="Proteomes" id="UP001140074"/>
    </source>
</evidence>
<evidence type="ECO:0000259" key="1">
    <source>
        <dbReference type="Pfam" id="PF25377"/>
    </source>
</evidence>
<dbReference type="InterPro" id="IPR057208">
    <property type="entry name" value="DUF7886"/>
</dbReference>
<keyword evidence="3" id="KW-1185">Reference proteome</keyword>
<feature type="domain" description="DUF7886" evidence="1">
    <location>
        <begin position="104"/>
        <end position="236"/>
    </location>
</feature>
<protein>
    <recommendedName>
        <fullName evidence="1">DUF7886 domain-containing protein</fullName>
    </recommendedName>
</protein>
<gene>
    <name evidence="2" type="ORF">GGH94_001008</name>
</gene>
<dbReference type="EMBL" id="JANBUY010000023">
    <property type="protein sequence ID" value="KAJ2867205.1"/>
    <property type="molecule type" value="Genomic_DNA"/>
</dbReference>
<accession>A0A9W8IV36</accession>
<proteinExistence type="predicted"/>
<name>A0A9W8IV36_9FUNG</name>
<comment type="caution">
    <text evidence="2">The sequence shown here is derived from an EMBL/GenBank/DDBJ whole genome shotgun (WGS) entry which is preliminary data.</text>
</comment>
<organism evidence="2 3">
    <name type="scientific">Coemansia aciculifera</name>
    <dbReference type="NCBI Taxonomy" id="417176"/>
    <lineage>
        <taxon>Eukaryota</taxon>
        <taxon>Fungi</taxon>
        <taxon>Fungi incertae sedis</taxon>
        <taxon>Zoopagomycota</taxon>
        <taxon>Kickxellomycotina</taxon>
        <taxon>Kickxellomycetes</taxon>
        <taxon>Kickxellales</taxon>
        <taxon>Kickxellaceae</taxon>
        <taxon>Coemansia</taxon>
    </lineage>
</organism>
<dbReference type="PANTHER" id="PTHR47915:SF1">
    <property type="entry name" value="SI:DKEY-19B23.7"/>
    <property type="match status" value="1"/>
</dbReference>